<keyword evidence="2" id="KW-1185">Reference proteome</keyword>
<dbReference type="Proteomes" id="UP000765509">
    <property type="component" value="Unassembled WGS sequence"/>
</dbReference>
<name>A0A9Q3BMR2_9BASI</name>
<dbReference type="EMBL" id="AVOT02001635">
    <property type="protein sequence ID" value="MBW0467625.1"/>
    <property type="molecule type" value="Genomic_DNA"/>
</dbReference>
<proteinExistence type="predicted"/>
<accession>A0A9Q3BMR2</accession>
<evidence type="ECO:0000313" key="2">
    <source>
        <dbReference type="Proteomes" id="UP000765509"/>
    </source>
</evidence>
<reference evidence="1" key="1">
    <citation type="submission" date="2021-03" db="EMBL/GenBank/DDBJ databases">
        <title>Draft genome sequence of rust myrtle Austropuccinia psidii MF-1, a brazilian biotype.</title>
        <authorList>
            <person name="Quecine M.C."/>
            <person name="Pachon D.M.R."/>
            <person name="Bonatelli M.L."/>
            <person name="Correr F.H."/>
            <person name="Franceschini L.M."/>
            <person name="Leite T.F."/>
            <person name="Margarido G.R.A."/>
            <person name="Almeida C.A."/>
            <person name="Ferrarezi J.A."/>
            <person name="Labate C.A."/>
        </authorList>
    </citation>
    <scope>NUCLEOTIDE SEQUENCE</scope>
    <source>
        <strain evidence="1">MF-1</strain>
    </source>
</reference>
<dbReference type="AlphaFoldDB" id="A0A9Q3BMR2"/>
<evidence type="ECO:0000313" key="1">
    <source>
        <dbReference type="EMBL" id="MBW0467625.1"/>
    </source>
</evidence>
<organism evidence="1 2">
    <name type="scientific">Austropuccinia psidii MF-1</name>
    <dbReference type="NCBI Taxonomy" id="1389203"/>
    <lineage>
        <taxon>Eukaryota</taxon>
        <taxon>Fungi</taxon>
        <taxon>Dikarya</taxon>
        <taxon>Basidiomycota</taxon>
        <taxon>Pucciniomycotina</taxon>
        <taxon>Pucciniomycetes</taxon>
        <taxon>Pucciniales</taxon>
        <taxon>Sphaerophragmiaceae</taxon>
        <taxon>Austropuccinia</taxon>
    </lineage>
</organism>
<gene>
    <name evidence="1" type="ORF">O181_007340</name>
</gene>
<protein>
    <submittedName>
        <fullName evidence="1">Uncharacterized protein</fullName>
    </submittedName>
</protein>
<sequence>MPRHSTPLTEEKLSVKESLTHFLAENGISAIDILKLEEWLTFSGEGAYNHIEFIRTIDMLKENSHIPDELIVGKLNSLFTRTAKKWFKMENAFESAIFNAEKDKPLTWFFRKKDRLSALHPDVSDTMINMKILIKCKGVLENAIKCRFVETFSTEKYINAREDIIIRKRSSTAWTRNPMESIIIQKTSKEDRRPERPIFKLHKCRSTSN</sequence>
<comment type="caution">
    <text evidence="1">The sequence shown here is derived from an EMBL/GenBank/DDBJ whole genome shotgun (WGS) entry which is preliminary data.</text>
</comment>